<evidence type="ECO:0000256" key="3">
    <source>
        <dbReference type="ARBA" id="ARBA00022741"/>
    </source>
</evidence>
<keyword evidence="8" id="KW-1185">Reference proteome</keyword>
<dbReference type="InterPro" id="IPR005811">
    <property type="entry name" value="SUCC_ACL_C"/>
</dbReference>
<dbReference type="Gene3D" id="3.30.470.20">
    <property type="entry name" value="ATP-grasp fold, B domain"/>
    <property type="match status" value="1"/>
</dbReference>
<dbReference type="Pfam" id="PF08442">
    <property type="entry name" value="ATP-grasp_2"/>
    <property type="match status" value="1"/>
</dbReference>
<accession>A0A1H7W1B8</accession>
<reference evidence="7 8" key="1">
    <citation type="submission" date="2016-10" db="EMBL/GenBank/DDBJ databases">
        <authorList>
            <person name="de Groot N.N."/>
        </authorList>
    </citation>
    <scope>NUCLEOTIDE SEQUENCE [LARGE SCALE GENOMIC DNA]</scope>
    <source>
        <strain evidence="7 8">DSM 8423</strain>
    </source>
</reference>
<dbReference type="STRING" id="43775.SAMN04489760_10577"/>
<dbReference type="GO" id="GO:0006099">
    <property type="term" value="P:tricarboxylic acid cycle"/>
    <property type="evidence" value="ECO:0007669"/>
    <property type="project" value="InterPro"/>
</dbReference>
<evidence type="ECO:0000256" key="2">
    <source>
        <dbReference type="ARBA" id="ARBA00022723"/>
    </source>
</evidence>
<protein>
    <submittedName>
        <fullName evidence="7">Succinyl-CoA synthetase (ADP-forming) beta subunit</fullName>
    </submittedName>
</protein>
<keyword evidence="4" id="KW-0460">Magnesium</keyword>
<dbReference type="PROSITE" id="PS50975">
    <property type="entry name" value="ATP_GRASP"/>
    <property type="match status" value="1"/>
</dbReference>
<dbReference type="RefSeq" id="WP_093882613.1">
    <property type="nucleotide sequence ID" value="NZ_FOBS01000005.1"/>
</dbReference>
<dbReference type="InterPro" id="IPR011761">
    <property type="entry name" value="ATP-grasp"/>
</dbReference>
<name>A0A1H7W1B8_9BACT</name>
<dbReference type="GO" id="GO:0005524">
    <property type="term" value="F:ATP binding"/>
    <property type="evidence" value="ECO:0007669"/>
    <property type="project" value="UniProtKB-UniRule"/>
</dbReference>
<evidence type="ECO:0000256" key="4">
    <source>
        <dbReference type="ARBA" id="ARBA00022842"/>
    </source>
</evidence>
<evidence type="ECO:0000313" key="7">
    <source>
        <dbReference type="EMBL" id="SEM14797.1"/>
    </source>
</evidence>
<dbReference type="Gene3D" id="3.30.1490.20">
    <property type="entry name" value="ATP-grasp fold, A domain"/>
    <property type="match status" value="1"/>
</dbReference>
<dbReference type="Proteomes" id="UP000198744">
    <property type="component" value="Unassembled WGS sequence"/>
</dbReference>
<dbReference type="InterPro" id="IPR013815">
    <property type="entry name" value="ATP_grasp_subdomain_1"/>
</dbReference>
<dbReference type="SUPFAM" id="SSF52210">
    <property type="entry name" value="Succinyl-CoA synthetase domains"/>
    <property type="match status" value="1"/>
</dbReference>
<proteinExistence type="predicted"/>
<dbReference type="PANTHER" id="PTHR11815">
    <property type="entry name" value="SUCCINYL-COA SYNTHETASE BETA CHAIN"/>
    <property type="match status" value="1"/>
</dbReference>
<dbReference type="InterPro" id="IPR013650">
    <property type="entry name" value="ATP-grasp_succ-CoA_synth-type"/>
</dbReference>
<dbReference type="EMBL" id="FOBS01000005">
    <property type="protein sequence ID" value="SEM14797.1"/>
    <property type="molecule type" value="Genomic_DNA"/>
</dbReference>
<dbReference type="PIRSF" id="PIRSF001554">
    <property type="entry name" value="SucCS_beta"/>
    <property type="match status" value="1"/>
</dbReference>
<keyword evidence="5" id="KW-0067">ATP-binding</keyword>
<dbReference type="SUPFAM" id="SSF56059">
    <property type="entry name" value="Glutathione synthetase ATP-binding domain-like"/>
    <property type="match status" value="1"/>
</dbReference>
<dbReference type="GO" id="GO:0042709">
    <property type="term" value="C:succinate-CoA ligase complex"/>
    <property type="evidence" value="ECO:0007669"/>
    <property type="project" value="TreeGrafter"/>
</dbReference>
<dbReference type="AlphaFoldDB" id="A0A1H7W1B8"/>
<dbReference type="InterPro" id="IPR016102">
    <property type="entry name" value="Succinyl-CoA_synth-like"/>
</dbReference>
<dbReference type="GO" id="GO:0046872">
    <property type="term" value="F:metal ion binding"/>
    <property type="evidence" value="ECO:0007669"/>
    <property type="project" value="UniProtKB-KW"/>
</dbReference>
<evidence type="ECO:0000259" key="6">
    <source>
        <dbReference type="PROSITE" id="PS50975"/>
    </source>
</evidence>
<dbReference type="Gene3D" id="3.40.50.261">
    <property type="entry name" value="Succinyl-CoA synthetase domains"/>
    <property type="match status" value="1"/>
</dbReference>
<keyword evidence="1" id="KW-0436">Ligase</keyword>
<dbReference type="PANTHER" id="PTHR11815:SF10">
    <property type="entry name" value="SUCCINATE--COA LIGASE [GDP-FORMING] SUBUNIT BETA, MITOCHONDRIAL"/>
    <property type="match status" value="1"/>
</dbReference>
<evidence type="ECO:0000313" key="8">
    <source>
        <dbReference type="Proteomes" id="UP000198744"/>
    </source>
</evidence>
<evidence type="ECO:0000256" key="1">
    <source>
        <dbReference type="ARBA" id="ARBA00022598"/>
    </source>
</evidence>
<dbReference type="OrthoDB" id="9802602at2"/>
<evidence type="ECO:0000256" key="5">
    <source>
        <dbReference type="PROSITE-ProRule" id="PRU00409"/>
    </source>
</evidence>
<sequence>MRLHEYEALDIFEQNGIPVPRRGVASTMHEALHVAGEIGYPVILKAQVLVGGRGLAGGIKTASSPDELKEVADTILASDVKGLPVLKLLVCEKVEIARELYVGITIDGYSGKPVIVVSTEGGMLIEETARTSPDKIASFHVDSSLEFYPYQARTLLSRIGVSQQLLTSWTDVIGQLYNVVMRYESLICEINPLVVLPNGGLIAVDAVLEVDDSALSRIRFPLPDRVERIENPLERRGREIGVTYVDLDGDIGIISSGAGLGMASMDIIGEKMKPANFLETGGGITADLLYRCMELIMMKPGLRAIFINVYGGINPIHEGAKGVVRYIQEHNVKIPIVAKALGNRQEETWEIFRSAGVHVVTEAATEKAIDRLFELVGRG</sequence>
<dbReference type="GO" id="GO:0006104">
    <property type="term" value="P:succinyl-CoA metabolic process"/>
    <property type="evidence" value="ECO:0007669"/>
    <property type="project" value="TreeGrafter"/>
</dbReference>
<gene>
    <name evidence="7" type="ORF">SAMN04489760_10577</name>
</gene>
<organism evidence="7 8">
    <name type="scientific">Syntrophus gentianae</name>
    <dbReference type="NCBI Taxonomy" id="43775"/>
    <lineage>
        <taxon>Bacteria</taxon>
        <taxon>Pseudomonadati</taxon>
        <taxon>Thermodesulfobacteriota</taxon>
        <taxon>Syntrophia</taxon>
        <taxon>Syntrophales</taxon>
        <taxon>Syntrophaceae</taxon>
        <taxon>Syntrophus</taxon>
    </lineage>
</organism>
<keyword evidence="3 5" id="KW-0547">Nucleotide-binding</keyword>
<feature type="domain" description="ATP-grasp" evidence="6">
    <location>
        <begin position="9"/>
        <end position="219"/>
    </location>
</feature>
<dbReference type="GO" id="GO:0004775">
    <property type="term" value="F:succinate-CoA ligase (ADP-forming) activity"/>
    <property type="evidence" value="ECO:0007669"/>
    <property type="project" value="TreeGrafter"/>
</dbReference>
<keyword evidence="2" id="KW-0479">Metal-binding</keyword>
<dbReference type="Pfam" id="PF00549">
    <property type="entry name" value="Ligase_CoA"/>
    <property type="match status" value="1"/>
</dbReference>
<dbReference type="InterPro" id="IPR005809">
    <property type="entry name" value="Succ_CoA_ligase-like_bsu"/>
</dbReference>